<dbReference type="InterPro" id="IPR010982">
    <property type="entry name" value="Lambda_DNA-bd_dom_sf"/>
</dbReference>
<dbReference type="SMART" id="SM00530">
    <property type="entry name" value="HTH_XRE"/>
    <property type="match status" value="1"/>
</dbReference>
<gene>
    <name evidence="2" type="ORF">J5Y10_21125</name>
</gene>
<dbReference type="GO" id="GO:0003677">
    <property type="term" value="F:DNA binding"/>
    <property type="evidence" value="ECO:0007669"/>
    <property type="project" value="InterPro"/>
</dbReference>
<protein>
    <recommendedName>
        <fullName evidence="1">HTH cro/C1-type domain-containing protein</fullName>
    </recommendedName>
</protein>
<evidence type="ECO:0000259" key="1">
    <source>
        <dbReference type="PROSITE" id="PS50943"/>
    </source>
</evidence>
<dbReference type="CDD" id="cd00093">
    <property type="entry name" value="HTH_XRE"/>
    <property type="match status" value="1"/>
</dbReference>
<keyword evidence="3" id="KW-1185">Reference proteome</keyword>
<dbReference type="Gene3D" id="1.10.260.40">
    <property type="entry name" value="lambda repressor-like DNA-binding domains"/>
    <property type="match status" value="1"/>
</dbReference>
<comment type="caution">
    <text evidence="2">The sequence shown here is derived from an EMBL/GenBank/DDBJ whole genome shotgun (WGS) entry which is preliminary data.</text>
</comment>
<reference evidence="2" key="1">
    <citation type="submission" date="2021-03" db="EMBL/GenBank/DDBJ databases">
        <authorList>
            <person name="So Y."/>
        </authorList>
    </citation>
    <scope>NUCLEOTIDE SEQUENCE</scope>
    <source>
        <strain evidence="2">SG15</strain>
    </source>
</reference>
<dbReference type="RefSeq" id="WP_209376097.1">
    <property type="nucleotide sequence ID" value="NZ_JAGIZA010000016.1"/>
</dbReference>
<dbReference type="Proteomes" id="UP000677537">
    <property type="component" value="Unassembled WGS sequence"/>
</dbReference>
<evidence type="ECO:0000313" key="2">
    <source>
        <dbReference type="EMBL" id="MBP0495301.1"/>
    </source>
</evidence>
<name>A0A940N3F3_9PROT</name>
<dbReference type="SUPFAM" id="SSF47413">
    <property type="entry name" value="lambda repressor-like DNA-binding domains"/>
    <property type="match status" value="1"/>
</dbReference>
<proteinExistence type="predicted"/>
<dbReference type="InterPro" id="IPR001387">
    <property type="entry name" value="Cro/C1-type_HTH"/>
</dbReference>
<sequence>MTDLPPDPPPMVELIEARLERLELSPEEAFRRAGLPPDFLLRLRDGTATVPRGARLVRLAEVLGTSVSWLVGMDPDVAPPAEMLEEEQGSLGLLAGDEEALLRAYRELDFSTKAALLTVVRKMAAPEPVPEVQAKGKRRG</sequence>
<organism evidence="2 3">
    <name type="scientific">Roseomonas indoligenes</name>
    <dbReference type="NCBI Taxonomy" id="2820811"/>
    <lineage>
        <taxon>Bacteria</taxon>
        <taxon>Pseudomonadati</taxon>
        <taxon>Pseudomonadota</taxon>
        <taxon>Alphaproteobacteria</taxon>
        <taxon>Acetobacterales</taxon>
        <taxon>Roseomonadaceae</taxon>
        <taxon>Roseomonas</taxon>
    </lineage>
</organism>
<evidence type="ECO:0000313" key="3">
    <source>
        <dbReference type="Proteomes" id="UP000677537"/>
    </source>
</evidence>
<dbReference type="AlphaFoldDB" id="A0A940N3F3"/>
<accession>A0A940N3F3</accession>
<dbReference type="PROSITE" id="PS50943">
    <property type="entry name" value="HTH_CROC1"/>
    <property type="match status" value="1"/>
</dbReference>
<feature type="domain" description="HTH cro/C1-type" evidence="1">
    <location>
        <begin position="49"/>
        <end position="70"/>
    </location>
</feature>
<dbReference type="EMBL" id="JAGIZA010000016">
    <property type="protein sequence ID" value="MBP0495301.1"/>
    <property type="molecule type" value="Genomic_DNA"/>
</dbReference>